<dbReference type="InterPro" id="IPR021027">
    <property type="entry name" value="Transposase_put_HTH"/>
</dbReference>
<dbReference type="AlphaFoldDB" id="T0ZK69"/>
<feature type="non-terminal residue" evidence="2">
    <location>
        <position position="181"/>
    </location>
</feature>
<organism evidence="2">
    <name type="scientific">mine drainage metagenome</name>
    <dbReference type="NCBI Taxonomy" id="410659"/>
    <lineage>
        <taxon>unclassified sequences</taxon>
        <taxon>metagenomes</taxon>
        <taxon>ecological metagenomes</taxon>
    </lineage>
</organism>
<accession>T0ZK69</accession>
<evidence type="ECO:0000313" key="2">
    <source>
        <dbReference type="EMBL" id="EQD30220.1"/>
    </source>
</evidence>
<comment type="caution">
    <text evidence="2">The sequence shown here is derived from an EMBL/GenBank/DDBJ whole genome shotgun (WGS) entry which is preliminary data.</text>
</comment>
<sequence length="181" mass="21759">MRTYKFRIYPKKHQVESMNFMLNLSRELYNAMLQQRIYALRSGRKVDYNSQQDELPELKKAFPECRNIHSLAIQDVAHRVDRTFDNFFRRVKEKKKGKNIKAGFPRFKSRDQYNSITYTQSGFRILDNGHIWLSKIGKIRMFMHRTITGDIRTLSIKRDTVGDWFVTITVEIPKEEFHSRY</sequence>
<reference evidence="2" key="1">
    <citation type="submission" date="2013-08" db="EMBL/GenBank/DDBJ databases">
        <authorList>
            <person name="Mendez C."/>
            <person name="Richter M."/>
            <person name="Ferrer M."/>
            <person name="Sanchez J."/>
        </authorList>
    </citation>
    <scope>NUCLEOTIDE SEQUENCE</scope>
</reference>
<gene>
    <name evidence="2" type="ORF">B2A_14233</name>
</gene>
<reference evidence="2" key="2">
    <citation type="journal article" date="2014" name="ISME J.">
        <title>Microbial stratification in low pH oxic and suboxic macroscopic growths along an acid mine drainage.</title>
        <authorList>
            <person name="Mendez-Garcia C."/>
            <person name="Mesa V."/>
            <person name="Sprenger R.R."/>
            <person name="Richter M."/>
            <person name="Diez M.S."/>
            <person name="Solano J."/>
            <person name="Bargiela R."/>
            <person name="Golyshina O.V."/>
            <person name="Manteca A."/>
            <person name="Ramos J.L."/>
            <person name="Gallego J.R."/>
            <person name="Llorente I."/>
            <person name="Martins Dos Santos V.A."/>
            <person name="Jensen O.N."/>
            <person name="Pelaez A.I."/>
            <person name="Sanchez J."/>
            <person name="Ferrer M."/>
        </authorList>
    </citation>
    <scope>NUCLEOTIDE SEQUENCE</scope>
</reference>
<proteinExistence type="predicted"/>
<name>T0ZK69_9ZZZZ</name>
<feature type="domain" description="Transposase putative helix-turn-helix" evidence="1">
    <location>
        <begin position="2"/>
        <end position="44"/>
    </location>
</feature>
<evidence type="ECO:0000259" key="1">
    <source>
        <dbReference type="Pfam" id="PF12323"/>
    </source>
</evidence>
<dbReference type="Pfam" id="PF12323">
    <property type="entry name" value="HTH_OrfB_IS605"/>
    <property type="match status" value="1"/>
</dbReference>
<dbReference type="EMBL" id="AUZZ01010317">
    <property type="protein sequence ID" value="EQD30220.1"/>
    <property type="molecule type" value="Genomic_DNA"/>
</dbReference>
<protein>
    <submittedName>
        <fullName evidence="2">Transposase, IS605 OrfB family</fullName>
    </submittedName>
</protein>